<organism evidence="3 4">
    <name type="scientific">Lysinibacillus xylanilyticus</name>
    <dbReference type="NCBI Taxonomy" id="582475"/>
    <lineage>
        <taxon>Bacteria</taxon>
        <taxon>Bacillati</taxon>
        <taxon>Bacillota</taxon>
        <taxon>Bacilli</taxon>
        <taxon>Bacillales</taxon>
        <taxon>Bacillaceae</taxon>
        <taxon>Lysinibacillus</taxon>
    </lineage>
</organism>
<dbReference type="GO" id="GO:0007165">
    <property type="term" value="P:signal transduction"/>
    <property type="evidence" value="ECO:0007669"/>
    <property type="project" value="InterPro"/>
</dbReference>
<sequence length="165" mass="18818">MITKDFFISYNKADKKWAEWIAWILEENGFTTVIQAWDFGPGSNFVLEMQKAAEISNRTIAILSDNYLKSLYTQPEWAAALAQDPTGNSRGLIPVRVKECDLKGLLSQIVYIDFMEKNEDDAEQELLQGIRQERLKPSKRPGFPNPFSNETKPTYPDGSNNINPQ</sequence>
<evidence type="ECO:0000313" key="3">
    <source>
        <dbReference type="EMBL" id="PJO44874.1"/>
    </source>
</evidence>
<evidence type="ECO:0000259" key="2">
    <source>
        <dbReference type="PROSITE" id="PS50104"/>
    </source>
</evidence>
<accession>A0A2M9Q9X8</accession>
<dbReference type="RefSeq" id="WP_100542163.1">
    <property type="nucleotide sequence ID" value="NZ_PHQY01000322.1"/>
</dbReference>
<dbReference type="Proteomes" id="UP000232101">
    <property type="component" value="Unassembled WGS sequence"/>
</dbReference>
<comment type="caution">
    <text evidence="3">The sequence shown here is derived from an EMBL/GenBank/DDBJ whole genome shotgun (WGS) entry which is preliminary data.</text>
</comment>
<dbReference type="PROSITE" id="PS50104">
    <property type="entry name" value="TIR"/>
    <property type="match status" value="1"/>
</dbReference>
<proteinExistence type="predicted"/>
<dbReference type="Pfam" id="PF13676">
    <property type="entry name" value="TIR_2"/>
    <property type="match status" value="1"/>
</dbReference>
<feature type="region of interest" description="Disordered" evidence="1">
    <location>
        <begin position="131"/>
        <end position="165"/>
    </location>
</feature>
<dbReference type="InterPro" id="IPR000157">
    <property type="entry name" value="TIR_dom"/>
</dbReference>
<name>A0A2M9Q9X8_9BACI</name>
<reference evidence="3 4" key="1">
    <citation type="submission" date="2017-11" db="EMBL/GenBank/DDBJ databases">
        <title>Bacterial isolate from king chilli rhizosphere.</title>
        <authorList>
            <person name="Takhelmayum P."/>
            <person name="Sarangthem I."/>
        </authorList>
    </citation>
    <scope>NUCLEOTIDE SEQUENCE [LARGE SCALE GENOMIC DNA]</scope>
    <source>
        <strain evidence="4">t26</strain>
    </source>
</reference>
<dbReference type="EMBL" id="PHQY01000322">
    <property type="protein sequence ID" value="PJO44874.1"/>
    <property type="molecule type" value="Genomic_DNA"/>
</dbReference>
<dbReference type="Gene3D" id="3.40.50.10140">
    <property type="entry name" value="Toll/interleukin-1 receptor homology (TIR) domain"/>
    <property type="match status" value="1"/>
</dbReference>
<evidence type="ECO:0000256" key="1">
    <source>
        <dbReference type="SAM" id="MobiDB-lite"/>
    </source>
</evidence>
<evidence type="ECO:0000313" key="4">
    <source>
        <dbReference type="Proteomes" id="UP000232101"/>
    </source>
</evidence>
<dbReference type="InterPro" id="IPR035897">
    <property type="entry name" value="Toll_tir_struct_dom_sf"/>
</dbReference>
<protein>
    <recommendedName>
        <fullName evidence="2">TIR domain-containing protein</fullName>
    </recommendedName>
</protein>
<dbReference type="SMART" id="SM00255">
    <property type="entry name" value="TIR"/>
    <property type="match status" value="1"/>
</dbReference>
<feature type="compositionally biased region" description="Polar residues" evidence="1">
    <location>
        <begin position="146"/>
        <end position="165"/>
    </location>
</feature>
<feature type="domain" description="TIR" evidence="2">
    <location>
        <begin position="2"/>
        <end position="138"/>
    </location>
</feature>
<gene>
    <name evidence="3" type="ORF">CWD94_04090</name>
</gene>
<dbReference type="SUPFAM" id="SSF52200">
    <property type="entry name" value="Toll/Interleukin receptor TIR domain"/>
    <property type="match status" value="1"/>
</dbReference>
<dbReference type="AlphaFoldDB" id="A0A2M9Q9X8"/>